<dbReference type="Pfam" id="PF14244">
    <property type="entry name" value="Retrotran_gag_3"/>
    <property type="match status" value="1"/>
</dbReference>
<proteinExistence type="predicted"/>
<sequence>MAPRDNTSKSRQDPYSLHGSDNLGMLIVTNLLTGSNFLPWKRSMMIALGAKTKLGFINGDIKMPDVDDDDYADWKKVDWMVLSWIINSLSKEISESFLYAETVKELWDDICQRFGENNGPMKYKVQREISTLSQGNNTIMEYFNKMKKLWDEYACIAPLQVCDCEKGKGVVQQDAETKLIQFLMGLSDVYDNVRNQIMLIDPLPTVNKAYSMLLTAERQRNIQTEYGSKIDNASMVAKTGFGRGNSFGQARGATEGKGWDSAGRGKGFQRLSREEKARLICEKCGMRGHNTSTCFKIHGIPDWYRDMKGKQGKSYVNAAETAPLKRNKGQKTTYMEVRLHL</sequence>
<dbReference type="PANTHER" id="PTHR37610:SF40">
    <property type="entry name" value="OS01G0909600 PROTEIN"/>
    <property type="match status" value="1"/>
</dbReference>
<dbReference type="EMBL" id="CACSLK010026072">
    <property type="protein sequence ID" value="CAA0825574.1"/>
    <property type="molecule type" value="Genomic_DNA"/>
</dbReference>
<dbReference type="InterPro" id="IPR029472">
    <property type="entry name" value="Copia-like_N"/>
</dbReference>
<evidence type="ECO:0000313" key="4">
    <source>
        <dbReference type="Proteomes" id="UP001153555"/>
    </source>
</evidence>
<evidence type="ECO:0000259" key="2">
    <source>
        <dbReference type="Pfam" id="PF14244"/>
    </source>
</evidence>
<gene>
    <name evidence="3" type="ORF">SHERM_22349</name>
</gene>
<evidence type="ECO:0008006" key="5">
    <source>
        <dbReference type="Google" id="ProtNLM"/>
    </source>
</evidence>
<dbReference type="OrthoDB" id="5544992at2759"/>
<comment type="caution">
    <text evidence="3">The sequence shown here is derived from an EMBL/GenBank/DDBJ whole genome shotgun (WGS) entry which is preliminary data.</text>
</comment>
<keyword evidence="4" id="KW-1185">Reference proteome</keyword>
<organism evidence="3 4">
    <name type="scientific">Striga hermonthica</name>
    <name type="common">Purple witchweed</name>
    <name type="synonym">Buchnera hermonthica</name>
    <dbReference type="NCBI Taxonomy" id="68872"/>
    <lineage>
        <taxon>Eukaryota</taxon>
        <taxon>Viridiplantae</taxon>
        <taxon>Streptophyta</taxon>
        <taxon>Embryophyta</taxon>
        <taxon>Tracheophyta</taxon>
        <taxon>Spermatophyta</taxon>
        <taxon>Magnoliopsida</taxon>
        <taxon>eudicotyledons</taxon>
        <taxon>Gunneridae</taxon>
        <taxon>Pentapetalae</taxon>
        <taxon>asterids</taxon>
        <taxon>lamiids</taxon>
        <taxon>Lamiales</taxon>
        <taxon>Orobanchaceae</taxon>
        <taxon>Buchnereae</taxon>
        <taxon>Striga</taxon>
    </lineage>
</organism>
<dbReference type="InterPro" id="IPR005162">
    <property type="entry name" value="Retrotrans_gag_dom"/>
</dbReference>
<evidence type="ECO:0000313" key="3">
    <source>
        <dbReference type="EMBL" id="CAA0825574.1"/>
    </source>
</evidence>
<accession>A0A9N7RDM3</accession>
<feature type="domain" description="Retrotransposon gag" evidence="1">
    <location>
        <begin position="84"/>
        <end position="154"/>
    </location>
</feature>
<dbReference type="Proteomes" id="UP001153555">
    <property type="component" value="Unassembled WGS sequence"/>
</dbReference>
<reference evidence="3" key="1">
    <citation type="submission" date="2019-12" db="EMBL/GenBank/DDBJ databases">
        <authorList>
            <person name="Scholes J."/>
        </authorList>
    </citation>
    <scope>NUCLEOTIDE SEQUENCE</scope>
</reference>
<name>A0A9N7RDM3_STRHE</name>
<protein>
    <recommendedName>
        <fullName evidence="5">Retrotransposon Copia-like N-terminal domain-containing protein</fullName>
    </recommendedName>
</protein>
<dbReference type="AlphaFoldDB" id="A0A9N7RDM3"/>
<dbReference type="Pfam" id="PF03732">
    <property type="entry name" value="Retrotrans_gag"/>
    <property type="match status" value="1"/>
</dbReference>
<dbReference type="PANTHER" id="PTHR37610">
    <property type="entry name" value="CCHC-TYPE DOMAIN-CONTAINING PROTEIN"/>
    <property type="match status" value="1"/>
</dbReference>
<evidence type="ECO:0000259" key="1">
    <source>
        <dbReference type="Pfam" id="PF03732"/>
    </source>
</evidence>
<feature type="domain" description="Retrotransposon Copia-like N-terminal" evidence="2">
    <location>
        <begin position="18"/>
        <end position="65"/>
    </location>
</feature>